<dbReference type="Gene3D" id="1.10.101.10">
    <property type="entry name" value="PGBD-like superfamily/PGBD"/>
    <property type="match status" value="1"/>
</dbReference>
<dbReference type="Pfam" id="PF01471">
    <property type="entry name" value="PG_binding_1"/>
    <property type="match status" value="1"/>
</dbReference>
<evidence type="ECO:0000313" key="3">
    <source>
        <dbReference type="Proteomes" id="UP000239068"/>
    </source>
</evidence>
<name>A0A2S7WWQ7_9FLAO</name>
<reference evidence="2 3" key="1">
    <citation type="submission" date="2016-12" db="EMBL/GenBank/DDBJ databases">
        <title>Trade-off between light-utilization and light-protection in marine flavobacteria.</title>
        <authorList>
            <person name="Kumagai Y."/>
            <person name="Yoshizawa S."/>
            <person name="Kogure K."/>
            <person name="Iwasaki W."/>
        </authorList>
    </citation>
    <scope>NUCLEOTIDE SEQUENCE [LARGE SCALE GENOMIC DNA]</scope>
    <source>
        <strain evidence="2 3">ATCC 43844</strain>
    </source>
</reference>
<dbReference type="OrthoDB" id="1143655at2"/>
<evidence type="ECO:0000313" key="2">
    <source>
        <dbReference type="EMBL" id="PQJ82033.1"/>
    </source>
</evidence>
<gene>
    <name evidence="2" type="ORF">BTO16_05345</name>
</gene>
<dbReference type="EMBL" id="MSCM01000001">
    <property type="protein sequence ID" value="PQJ82033.1"/>
    <property type="molecule type" value="Genomic_DNA"/>
</dbReference>
<dbReference type="InterPro" id="IPR036365">
    <property type="entry name" value="PGBD-like_sf"/>
</dbReference>
<dbReference type="SUPFAM" id="SSF47090">
    <property type="entry name" value="PGBD-like"/>
    <property type="match status" value="1"/>
</dbReference>
<proteinExistence type="predicted"/>
<dbReference type="Proteomes" id="UP000239068">
    <property type="component" value="Unassembled WGS sequence"/>
</dbReference>
<dbReference type="AlphaFoldDB" id="A0A2S7WWQ7"/>
<accession>A0A2S7WWQ7</accession>
<protein>
    <recommendedName>
        <fullName evidence="1">Peptidoglycan binding-like domain-containing protein</fullName>
    </recommendedName>
</protein>
<evidence type="ECO:0000259" key="1">
    <source>
        <dbReference type="Pfam" id="PF01471"/>
    </source>
</evidence>
<keyword evidence="3" id="KW-1185">Reference proteome</keyword>
<sequence length="216" mass="25280">MKQLIIFILLIIAGLVGYVKYSQYKRYNSPEINYKTAKNLDVAYYNQELVLNYYQAVSNLDGYVMLQWSANEIDVRTPEEDTNKTKIAVDGYAKKLAKIKYYETILENSLQLKEKGLSNKEVQFIEENGLDLDSYNKKLNFDKIKNLFDPKVNLYKGEKNAIIYEVQKRLIVLGYKIQKDGVYRIETLEAIKKFEEKNDLLADGFIDVLTLEFMFQ</sequence>
<dbReference type="RefSeq" id="WP_105020604.1">
    <property type="nucleotide sequence ID" value="NZ_MSCM01000001.1"/>
</dbReference>
<organism evidence="2 3">
    <name type="scientific">Polaribacter glomeratus</name>
    <dbReference type="NCBI Taxonomy" id="102"/>
    <lineage>
        <taxon>Bacteria</taxon>
        <taxon>Pseudomonadati</taxon>
        <taxon>Bacteroidota</taxon>
        <taxon>Flavobacteriia</taxon>
        <taxon>Flavobacteriales</taxon>
        <taxon>Flavobacteriaceae</taxon>
    </lineage>
</organism>
<comment type="caution">
    <text evidence="2">The sequence shown here is derived from an EMBL/GenBank/DDBJ whole genome shotgun (WGS) entry which is preliminary data.</text>
</comment>
<dbReference type="InterPro" id="IPR002477">
    <property type="entry name" value="Peptidoglycan-bd-like"/>
</dbReference>
<feature type="domain" description="Peptidoglycan binding-like" evidence="1">
    <location>
        <begin position="163"/>
        <end position="214"/>
    </location>
</feature>
<dbReference type="InterPro" id="IPR036366">
    <property type="entry name" value="PGBDSf"/>
</dbReference>